<dbReference type="Gene3D" id="1.25.40.10">
    <property type="entry name" value="Tetratricopeptide repeat domain"/>
    <property type="match status" value="2"/>
</dbReference>
<dbReference type="Pfam" id="PF14559">
    <property type="entry name" value="TPR_19"/>
    <property type="match status" value="1"/>
</dbReference>
<comment type="caution">
    <text evidence="1">The sequence shown here is derived from an EMBL/GenBank/DDBJ whole genome shotgun (WGS) entry which is preliminary data.</text>
</comment>
<evidence type="ECO:0000313" key="2">
    <source>
        <dbReference type="Proteomes" id="UP000380386"/>
    </source>
</evidence>
<dbReference type="InterPro" id="IPR037919">
    <property type="entry name" value="OGT"/>
</dbReference>
<dbReference type="EMBL" id="VDFM01000003">
    <property type="protein sequence ID" value="MQS52277.1"/>
    <property type="molecule type" value="Genomic_DNA"/>
</dbReference>
<evidence type="ECO:0000313" key="1">
    <source>
        <dbReference type="EMBL" id="MQS52277.1"/>
    </source>
</evidence>
<dbReference type="AlphaFoldDB" id="A0A5P0ZGU4"/>
<dbReference type="InterPro" id="IPR019734">
    <property type="entry name" value="TPR_rpt"/>
</dbReference>
<dbReference type="GO" id="GO:0097363">
    <property type="term" value="F:protein O-acetylglucosaminyltransferase activity"/>
    <property type="evidence" value="ECO:0007669"/>
    <property type="project" value="TreeGrafter"/>
</dbReference>
<dbReference type="Pfam" id="PF13181">
    <property type="entry name" value="TPR_8"/>
    <property type="match status" value="1"/>
</dbReference>
<dbReference type="PANTHER" id="PTHR44366:SF1">
    <property type="entry name" value="UDP-N-ACETYLGLUCOSAMINE--PEPTIDE N-ACETYLGLUCOSAMINYLTRANSFERASE 110 KDA SUBUNIT"/>
    <property type="match status" value="1"/>
</dbReference>
<dbReference type="GO" id="GO:0006493">
    <property type="term" value="P:protein O-linked glycosylation"/>
    <property type="evidence" value="ECO:0007669"/>
    <property type="project" value="InterPro"/>
</dbReference>
<name>A0A5P0ZGU4_9LACO</name>
<organism evidence="1 2">
    <name type="scientific">Companilactobacillus mishanensis</name>
    <dbReference type="NCBI Taxonomy" id="2486008"/>
    <lineage>
        <taxon>Bacteria</taxon>
        <taxon>Bacillati</taxon>
        <taxon>Bacillota</taxon>
        <taxon>Bacilli</taxon>
        <taxon>Lactobacillales</taxon>
        <taxon>Lactobacillaceae</taxon>
        <taxon>Companilactobacillus</taxon>
    </lineage>
</organism>
<protein>
    <submittedName>
        <fullName evidence="1">Tetratricopeptide repeat protein</fullName>
    </submittedName>
</protein>
<gene>
    <name evidence="1" type="ORF">FHL02_04495</name>
</gene>
<dbReference type="Proteomes" id="UP000380386">
    <property type="component" value="Unassembled WGS sequence"/>
</dbReference>
<reference evidence="1 2" key="1">
    <citation type="journal article" date="2019" name="Syst. Appl. Microbiol.">
        <title>Polyphasic characterization of two novel Lactobacillus spp. isolated from blown salami packages: Description of Lactobacillus halodurans sp. nov. and Lactobacillus salsicarnum sp. nov.</title>
        <authorList>
            <person name="Schuster J.A."/>
            <person name="Klingl A."/>
            <person name="Vogel R.F."/>
            <person name="Ehrmann M.A."/>
        </authorList>
    </citation>
    <scope>NUCLEOTIDE SEQUENCE [LARGE SCALE GENOMIC DNA]</scope>
    <source>
        <strain evidence="1 2">TMW 1.2118</strain>
    </source>
</reference>
<dbReference type="InterPro" id="IPR011990">
    <property type="entry name" value="TPR-like_helical_dom_sf"/>
</dbReference>
<accession>A0A5P0ZGU4</accession>
<proteinExistence type="predicted"/>
<dbReference type="SMART" id="SM00028">
    <property type="entry name" value="TPR"/>
    <property type="match status" value="4"/>
</dbReference>
<dbReference type="SUPFAM" id="SSF48452">
    <property type="entry name" value="TPR-like"/>
    <property type="match status" value="1"/>
</dbReference>
<dbReference type="OrthoDB" id="2329209at2"/>
<dbReference type="RefSeq" id="WP_153382669.1">
    <property type="nucleotide sequence ID" value="NZ_VDFM01000003.1"/>
</dbReference>
<dbReference type="PANTHER" id="PTHR44366">
    <property type="entry name" value="UDP-N-ACETYLGLUCOSAMINE--PEPTIDE N-ACETYLGLUCOSAMINYLTRANSFERASE 110 KDA SUBUNIT"/>
    <property type="match status" value="1"/>
</dbReference>
<sequence length="214" mass="24626">MTESKQQKETRIKQLVKKLEKNNRQLPVILELSANLVEVGDLEQAEDLLTRSLTLFPQNTDLLYNLGNVYFLADQSEKAHEIFTYLIKANYGFEAYFMESKTLNQQGKKSMAIVYALTAVEKAPNDFAANELIADLLMANGNFDDAKNYYIKANGINPTAKAYFNLALCKMNLKEPYEHELDQSKKLDNDYYLKNEKKLADLQQFMKKNRGKND</sequence>